<dbReference type="Pfam" id="PF04612">
    <property type="entry name" value="T2SSM"/>
    <property type="match status" value="1"/>
</dbReference>
<proteinExistence type="predicted"/>
<evidence type="ECO:0000313" key="3">
    <source>
        <dbReference type="Proteomes" id="UP001152876"/>
    </source>
</evidence>
<protein>
    <recommendedName>
        <fullName evidence="4">General secretion pathway protein GspM</fullName>
    </recommendedName>
</protein>
<sequence>MNRMPEPSRFSALAAIGQRLHTTLARLSPRERRAVTVAAWVLGLGLLWWLALSPALTTLRQAPEQHARLDQQLARMRGLAATAEALRAQNTGQPPGRDAVLRALQEANAAAGGTAEFAVMGDRVTLTFKGTTPEALARWMTQVRVNARLLPVQAQLNRTDNPAGWSGQMVLTSPGLGLAN</sequence>
<evidence type="ECO:0008006" key="4">
    <source>
        <dbReference type="Google" id="ProtNLM"/>
    </source>
</evidence>
<reference evidence="2" key="1">
    <citation type="submission" date="2013-01" db="EMBL/GenBank/DDBJ databases">
        <title>Genome draft of Hydrogenophaga taeniospiralis 2K1.</title>
        <authorList>
            <person name="Gomila M."/>
            <person name="Lalucat J."/>
        </authorList>
    </citation>
    <scope>NUCLEOTIDE SEQUENCE</scope>
    <source>
        <strain evidence="2">CCUG 15921</strain>
    </source>
</reference>
<gene>
    <name evidence="2" type="ORF">H010_05890</name>
</gene>
<dbReference type="EMBL" id="AOGK01000004">
    <property type="protein sequence ID" value="MDG5974775.1"/>
    <property type="molecule type" value="Genomic_DNA"/>
</dbReference>
<comment type="caution">
    <text evidence="2">The sequence shown here is derived from an EMBL/GenBank/DDBJ whole genome shotgun (WGS) entry which is preliminary data.</text>
</comment>
<keyword evidence="3" id="KW-1185">Reference proteome</keyword>
<keyword evidence="1" id="KW-1133">Transmembrane helix</keyword>
<dbReference type="GO" id="GO:0015627">
    <property type="term" value="C:type II protein secretion system complex"/>
    <property type="evidence" value="ECO:0007669"/>
    <property type="project" value="InterPro"/>
</dbReference>
<evidence type="ECO:0000256" key="1">
    <source>
        <dbReference type="SAM" id="Phobius"/>
    </source>
</evidence>
<feature type="transmembrane region" description="Helical" evidence="1">
    <location>
        <begin position="34"/>
        <end position="52"/>
    </location>
</feature>
<keyword evidence="1" id="KW-0472">Membrane</keyword>
<dbReference type="InterPro" id="IPR007690">
    <property type="entry name" value="T2SS_GspM"/>
</dbReference>
<dbReference type="AlphaFoldDB" id="A0A9X4NUU2"/>
<accession>A0A9X4NUU2</accession>
<name>A0A9X4NUU2_9BURK</name>
<organism evidence="2 3">
    <name type="scientific">Hydrogenophaga taeniospiralis CCUG 15921</name>
    <dbReference type="NCBI Taxonomy" id="1281780"/>
    <lineage>
        <taxon>Bacteria</taxon>
        <taxon>Pseudomonadati</taxon>
        <taxon>Pseudomonadota</taxon>
        <taxon>Betaproteobacteria</taxon>
        <taxon>Burkholderiales</taxon>
        <taxon>Comamonadaceae</taxon>
        <taxon>Hydrogenophaga</taxon>
    </lineage>
</organism>
<evidence type="ECO:0000313" key="2">
    <source>
        <dbReference type="EMBL" id="MDG5974775.1"/>
    </source>
</evidence>
<dbReference type="Proteomes" id="UP001152876">
    <property type="component" value="Unassembled WGS sequence"/>
</dbReference>
<keyword evidence="1" id="KW-0812">Transmembrane</keyword>
<dbReference type="GO" id="GO:0015628">
    <property type="term" value="P:protein secretion by the type II secretion system"/>
    <property type="evidence" value="ECO:0007669"/>
    <property type="project" value="InterPro"/>
</dbReference>